<comment type="caution">
    <text evidence="2">The sequence shown here is derived from an EMBL/GenBank/DDBJ whole genome shotgun (WGS) entry which is preliminary data.</text>
</comment>
<dbReference type="GO" id="GO:0031267">
    <property type="term" value="F:small GTPase binding"/>
    <property type="evidence" value="ECO:0007669"/>
    <property type="project" value="InterPro"/>
</dbReference>
<organism evidence="2 3">
    <name type="scientific">Tritrichomonas foetus</name>
    <dbReference type="NCBI Taxonomy" id="1144522"/>
    <lineage>
        <taxon>Eukaryota</taxon>
        <taxon>Metamonada</taxon>
        <taxon>Parabasalia</taxon>
        <taxon>Tritrichomonadida</taxon>
        <taxon>Tritrichomonadidae</taxon>
        <taxon>Tritrichomonas</taxon>
    </lineage>
</organism>
<dbReference type="RefSeq" id="XP_068352550.1">
    <property type="nucleotide sequence ID" value="XM_068509491.1"/>
</dbReference>
<dbReference type="SUPFAM" id="SSF48371">
    <property type="entry name" value="ARM repeat"/>
    <property type="match status" value="1"/>
</dbReference>
<dbReference type="GO" id="GO:0006886">
    <property type="term" value="P:intracellular protein transport"/>
    <property type="evidence" value="ECO:0007669"/>
    <property type="project" value="InterPro"/>
</dbReference>
<gene>
    <name evidence="2" type="ORF">TRFO_34136</name>
</gene>
<accession>A0A1J4JPG9</accession>
<dbReference type="SMART" id="SM00913">
    <property type="entry name" value="IBN_N"/>
    <property type="match status" value="1"/>
</dbReference>
<dbReference type="AlphaFoldDB" id="A0A1J4JPG9"/>
<feature type="domain" description="Importin N-terminal" evidence="1">
    <location>
        <begin position="29"/>
        <end position="95"/>
    </location>
</feature>
<reference evidence="2" key="1">
    <citation type="submission" date="2016-10" db="EMBL/GenBank/DDBJ databases">
        <authorList>
            <person name="Benchimol M."/>
            <person name="Almeida L.G."/>
            <person name="Vasconcelos A.T."/>
            <person name="Perreira-Neves A."/>
            <person name="Rosa I.A."/>
            <person name="Tasca T."/>
            <person name="Bogo M.R."/>
            <person name="de Souza W."/>
        </authorList>
    </citation>
    <scope>NUCLEOTIDE SEQUENCE [LARGE SCALE GENOMIC DNA]</scope>
    <source>
        <strain evidence="2">K</strain>
    </source>
</reference>
<protein>
    <recommendedName>
        <fullName evidence="1">Importin N-terminal domain-containing protein</fullName>
    </recommendedName>
</protein>
<proteinExistence type="predicted"/>
<dbReference type="VEuPathDB" id="TrichDB:TRFO_34136"/>
<keyword evidence="3" id="KW-1185">Reference proteome</keyword>
<dbReference type="GeneID" id="94844195"/>
<name>A0A1J4JPG9_9EUKA</name>
<evidence type="ECO:0000259" key="1">
    <source>
        <dbReference type="SMART" id="SM00913"/>
    </source>
</evidence>
<dbReference type="EMBL" id="MLAK01001006">
    <property type="protein sequence ID" value="OHS99413.1"/>
    <property type="molecule type" value="Genomic_DNA"/>
</dbReference>
<dbReference type="InterPro" id="IPR001494">
    <property type="entry name" value="Importin-beta_N"/>
</dbReference>
<sequence>MSQVEQLCQTVLFYFQQIRSANTDTINKATEWLQNFFQQRESLIVLTTIIRTCPDKYFRQQAAIGLRYSLDTNWNNLVLQEQDSVFQMCLNFVMNDEDEVVQSSIMVLLSKMMCQRFLGPVISLLQSNVSNPNCINSLLGIAQLLCNNEVSENQLTHEFMFGLLSQAFQNPDIHTNILAFQTMIEALKAKLIPSIDFFWPRLLELFDLCANDIDSLTKLTALFNTLIDSHKNLIDCNSLTQKLLPVFYMPEIDDNAIIPIFSVIESLCDQFVYYFIANNLFVQVMHIAFHLIFKFFDPTDLSRIQFFDTVILALVQIENPRIVLSLLWQMSCQVVTIDPGKYAAISALKSVAERSGNFFDDKVKQVIELISFCLTSECEAIQLTAAAALVDFRPIFRRVYDPSLLVVARQVLSLIQQNPTRDFLYPFSFLLKVLPDTSEIFDDVVNTLLQLIHSPSIPPEQDTVICLAAVVEHSTPERVAQFLGPLVQVIRNVLLAENAVFEFLKPSAIKLLQKVLKVHYNELVSDSSELLIFLSRSLRNKDSNYMIAAMKVLDTVFENYPDARVDWNHVDLQFLLELSSQDWSTQFRAQCNVISDQSTQDSVPFKHKFQSSILSLNILSEACYMNEGLCNTHALQILNIGCMQMQSVIPECIADACRAITSIARALCRYSALNSEIVERMIAALIQSVHSPVEDKSTPAACAAIRELLFEIPKINPAIGVANITLKPETLEEILASTLPVVAVDLEPNAMALLGNIVVAQNNPTMTLQCSVHLIRSFSLHPFFAFCITEVLKNAPMALDSNFKRSTIEMLMEKAQNSSSQFFSLCLIAKCAMNEPAPLSHRMFEILLEVITQASGNSGNEAGNEKGVEAFLFELYEQHKNKFLFVAQNVCNAVTQGNNDINASLENFKRIAEGNEQLIRLSIDLFLSKESPDDIRMLKALVSVVMNENAQQIFTLICGEEIEEFIRILNIHR</sequence>
<evidence type="ECO:0000313" key="2">
    <source>
        <dbReference type="EMBL" id="OHS99413.1"/>
    </source>
</evidence>
<dbReference type="Proteomes" id="UP000179807">
    <property type="component" value="Unassembled WGS sequence"/>
</dbReference>
<dbReference type="InterPro" id="IPR016024">
    <property type="entry name" value="ARM-type_fold"/>
</dbReference>
<dbReference type="Gene3D" id="1.25.10.10">
    <property type="entry name" value="Leucine-rich Repeat Variant"/>
    <property type="match status" value="2"/>
</dbReference>
<dbReference type="InterPro" id="IPR011989">
    <property type="entry name" value="ARM-like"/>
</dbReference>
<evidence type="ECO:0000313" key="3">
    <source>
        <dbReference type="Proteomes" id="UP000179807"/>
    </source>
</evidence>